<accession>A0ABP3T9R7</accession>
<evidence type="ECO:0008006" key="7">
    <source>
        <dbReference type="Google" id="ProtNLM"/>
    </source>
</evidence>
<dbReference type="InterPro" id="IPR000649">
    <property type="entry name" value="IF-2B-related"/>
</dbReference>
<sequence>MDHHALTSLLRRDTTSGSTALTLRLLQTLRKQLRADQTLSSRILDQLVSELSAIRPSMVVLANVLHRWQHRLADCPTAELYAQALNSLDQLESCLKSASTRLQTQARQLVHPGMTLLLHSRSSAISQLLIELAADNIAFDVILTQSLPGREGALLAQELQAAGIPCQRIHDAQLMLFMEQADLCLSGCDAWLSDGYFINKCGTALQALAARQCNIPFWVLADSFKESPLQHTAFPLEILPGEGDMTISRIAFEPIPTSWASGRITEHGLQSA</sequence>
<evidence type="ECO:0000256" key="2">
    <source>
        <dbReference type="ARBA" id="ARBA00022540"/>
    </source>
</evidence>
<evidence type="ECO:0000256" key="3">
    <source>
        <dbReference type="ARBA" id="ARBA00022917"/>
    </source>
</evidence>
<evidence type="ECO:0000313" key="5">
    <source>
        <dbReference type="EMBL" id="GAA0693491.1"/>
    </source>
</evidence>
<keyword evidence="2" id="KW-0396">Initiation factor</keyword>
<comment type="similarity">
    <text evidence="1 4">Belongs to the eIF-2B alpha/beta/delta subunits family.</text>
</comment>
<dbReference type="Proteomes" id="UP001499915">
    <property type="component" value="Unassembled WGS sequence"/>
</dbReference>
<protein>
    <recommendedName>
        <fullName evidence="7">Initiation factor 2B</fullName>
    </recommendedName>
</protein>
<dbReference type="EMBL" id="BAAAET010000002">
    <property type="protein sequence ID" value="GAA0693491.1"/>
    <property type="molecule type" value="Genomic_DNA"/>
</dbReference>
<evidence type="ECO:0000256" key="1">
    <source>
        <dbReference type="ARBA" id="ARBA00007251"/>
    </source>
</evidence>
<keyword evidence="6" id="KW-1185">Reference proteome</keyword>
<gene>
    <name evidence="5" type="ORF">GCM10009104_21020</name>
</gene>
<reference evidence="6" key="1">
    <citation type="journal article" date="2019" name="Int. J. Syst. Evol. Microbiol.">
        <title>The Global Catalogue of Microorganisms (GCM) 10K type strain sequencing project: providing services to taxonomists for standard genome sequencing and annotation.</title>
        <authorList>
            <consortium name="The Broad Institute Genomics Platform"/>
            <consortium name="The Broad Institute Genome Sequencing Center for Infectious Disease"/>
            <person name="Wu L."/>
            <person name="Ma J."/>
        </authorList>
    </citation>
    <scope>NUCLEOTIDE SEQUENCE [LARGE SCALE GENOMIC DNA]</scope>
    <source>
        <strain evidence="6">JCM 15134</strain>
    </source>
</reference>
<comment type="caution">
    <text evidence="5">The sequence shown here is derived from an EMBL/GenBank/DDBJ whole genome shotgun (WGS) entry which is preliminary data.</text>
</comment>
<dbReference type="SUPFAM" id="SSF100950">
    <property type="entry name" value="NagB/RpiA/CoA transferase-like"/>
    <property type="match status" value="1"/>
</dbReference>
<organism evidence="5 6">
    <name type="scientific">Marinobacterium maritimum</name>
    <dbReference type="NCBI Taxonomy" id="500162"/>
    <lineage>
        <taxon>Bacteria</taxon>
        <taxon>Pseudomonadati</taxon>
        <taxon>Pseudomonadota</taxon>
        <taxon>Gammaproteobacteria</taxon>
        <taxon>Oceanospirillales</taxon>
        <taxon>Oceanospirillaceae</taxon>
        <taxon>Marinobacterium</taxon>
    </lineage>
</organism>
<dbReference type="InterPro" id="IPR037171">
    <property type="entry name" value="NagB/RpiA_transferase-like"/>
</dbReference>
<dbReference type="Gene3D" id="3.40.50.10470">
    <property type="entry name" value="Translation initiation factor eif-2b, domain 2"/>
    <property type="match status" value="1"/>
</dbReference>
<dbReference type="InterPro" id="IPR042529">
    <property type="entry name" value="IF_2B-like_C"/>
</dbReference>
<dbReference type="Pfam" id="PF01008">
    <property type="entry name" value="IF-2B"/>
    <property type="match status" value="1"/>
</dbReference>
<evidence type="ECO:0000313" key="6">
    <source>
        <dbReference type="Proteomes" id="UP001499915"/>
    </source>
</evidence>
<dbReference type="PANTHER" id="PTHR45860">
    <property type="entry name" value="TRANSLATION INITIATION FACTOR EIF-2B SUBUNIT ALPHA"/>
    <property type="match status" value="1"/>
</dbReference>
<dbReference type="InterPro" id="IPR051501">
    <property type="entry name" value="eIF2B_alpha/beta/delta"/>
</dbReference>
<dbReference type="PANTHER" id="PTHR45860:SF1">
    <property type="entry name" value="TRANSLATION INITIATION FACTOR EIF-2B SUBUNIT ALPHA"/>
    <property type="match status" value="1"/>
</dbReference>
<evidence type="ECO:0000256" key="4">
    <source>
        <dbReference type="RuleBase" id="RU003814"/>
    </source>
</evidence>
<keyword evidence="3" id="KW-0648">Protein biosynthesis</keyword>
<proteinExistence type="inferred from homology"/>
<name>A0ABP3T9R7_9GAMM</name>